<organism evidence="2 3">
    <name type="scientific">Thermobacillus xylanilyticus</name>
    <dbReference type="NCBI Taxonomy" id="76633"/>
    <lineage>
        <taxon>Bacteria</taxon>
        <taxon>Bacillati</taxon>
        <taxon>Bacillota</taxon>
        <taxon>Bacilli</taxon>
        <taxon>Bacillales</taxon>
        <taxon>Paenibacillaceae</taxon>
        <taxon>Thermobacillus</taxon>
    </lineage>
</organism>
<name>A0ABM8V7Y6_THEXY</name>
<proteinExistence type="predicted"/>
<keyword evidence="3" id="KW-1185">Reference proteome</keyword>
<dbReference type="Proteomes" id="UP000681526">
    <property type="component" value="Unassembled WGS sequence"/>
</dbReference>
<evidence type="ECO:0000313" key="2">
    <source>
        <dbReference type="EMBL" id="CAG5091908.1"/>
    </source>
</evidence>
<evidence type="ECO:0000256" key="1">
    <source>
        <dbReference type="SAM" id="MobiDB-lite"/>
    </source>
</evidence>
<accession>A0ABM8V7Y6</accession>
<dbReference type="EMBL" id="CAJRAY010000085">
    <property type="protein sequence ID" value="CAG5091908.1"/>
    <property type="molecule type" value="Genomic_DNA"/>
</dbReference>
<feature type="region of interest" description="Disordered" evidence="1">
    <location>
        <begin position="1"/>
        <end position="28"/>
    </location>
</feature>
<evidence type="ECO:0000313" key="3">
    <source>
        <dbReference type="Proteomes" id="UP000681526"/>
    </source>
</evidence>
<comment type="caution">
    <text evidence="2">The sequence shown here is derived from an EMBL/GenBank/DDBJ whole genome shotgun (WGS) entry which is preliminary data.</text>
</comment>
<protein>
    <submittedName>
        <fullName evidence="2">Uncharacterized protein</fullName>
    </submittedName>
</protein>
<sequence length="28" mass="3397">MTRCVSDRRQRKQPVESEVDERTCRYAP</sequence>
<gene>
    <name evidence="2" type="primary">txxe 2814</name>
    <name evidence="2" type="ORF">TXXE_17005</name>
</gene>
<reference evidence="2 3" key="1">
    <citation type="submission" date="2021-04" db="EMBL/GenBank/DDBJ databases">
        <authorList>
            <person name="Rakotoarivonina H."/>
        </authorList>
    </citation>
    <scope>NUCLEOTIDE SEQUENCE [LARGE SCALE GENOMIC DNA]</scope>
    <source>
        <strain evidence="2 3">XE</strain>
    </source>
</reference>